<dbReference type="Proteomes" id="UP001188597">
    <property type="component" value="Unassembled WGS sequence"/>
</dbReference>
<feature type="compositionally biased region" description="Low complexity" evidence="1">
    <location>
        <begin position="110"/>
        <end position="127"/>
    </location>
</feature>
<accession>A0AA88XD39</accession>
<name>A0AA88XD39_9ASTE</name>
<organism evidence="2 3">
    <name type="scientific">Escallonia herrerae</name>
    <dbReference type="NCBI Taxonomy" id="1293975"/>
    <lineage>
        <taxon>Eukaryota</taxon>
        <taxon>Viridiplantae</taxon>
        <taxon>Streptophyta</taxon>
        <taxon>Embryophyta</taxon>
        <taxon>Tracheophyta</taxon>
        <taxon>Spermatophyta</taxon>
        <taxon>Magnoliopsida</taxon>
        <taxon>eudicotyledons</taxon>
        <taxon>Gunneridae</taxon>
        <taxon>Pentapetalae</taxon>
        <taxon>asterids</taxon>
        <taxon>campanulids</taxon>
        <taxon>Escalloniales</taxon>
        <taxon>Escalloniaceae</taxon>
        <taxon>Escallonia</taxon>
    </lineage>
</organism>
<evidence type="ECO:0000313" key="3">
    <source>
        <dbReference type="Proteomes" id="UP001188597"/>
    </source>
</evidence>
<evidence type="ECO:0000256" key="1">
    <source>
        <dbReference type="SAM" id="MobiDB-lite"/>
    </source>
</evidence>
<protein>
    <submittedName>
        <fullName evidence="2">Uncharacterized protein</fullName>
    </submittedName>
</protein>
<feature type="region of interest" description="Disordered" evidence="1">
    <location>
        <begin position="108"/>
        <end position="128"/>
    </location>
</feature>
<dbReference type="EMBL" id="JAVXUP010000061">
    <property type="protein sequence ID" value="KAK3040075.1"/>
    <property type="molecule type" value="Genomic_DNA"/>
</dbReference>
<gene>
    <name evidence="2" type="ORF">RJ639_027801</name>
</gene>
<proteinExistence type="predicted"/>
<sequence>MDYDSSILVRVSSALRSDGTFLLSHRSPGIYHAVLENDRGVPKDEVHCAINVAVFVELSLRMDVESVLVAFEATTVEDRKIGARPEGHGLVVLWTCCVAECDATSNESFPSGGAASDAPAAGDNSSSQPITSKHDILHFVTNIQILPVDTSLDMYDKPPVPTPLRRRVQSRLYSPIVPGAILSHHESETPSSTNPARHVSRLVKAALSQVCSSNSLHFTFGSAVWLSWRMVSSYSFKQSAHAIFSFSLRHLGPRPLVCPSALTALSMAICTAIFRNSDFCLGAKWRGPWFMKYLHGSGYGVWLHHQFTSLLDMAGERKKGKDMHSMKNPGFIAIVKLALYLDISRFGMAMKLARI</sequence>
<reference evidence="2" key="1">
    <citation type="submission" date="2022-12" db="EMBL/GenBank/DDBJ databases">
        <title>Draft genome assemblies for two species of Escallonia (Escalloniales).</title>
        <authorList>
            <person name="Chanderbali A."/>
            <person name="Dervinis C."/>
            <person name="Anghel I."/>
            <person name="Soltis D."/>
            <person name="Soltis P."/>
            <person name="Zapata F."/>
        </authorList>
    </citation>
    <scope>NUCLEOTIDE SEQUENCE</scope>
    <source>
        <strain evidence="2">UCBG64.0493</strain>
        <tissue evidence="2">Leaf</tissue>
    </source>
</reference>
<comment type="caution">
    <text evidence="2">The sequence shown here is derived from an EMBL/GenBank/DDBJ whole genome shotgun (WGS) entry which is preliminary data.</text>
</comment>
<evidence type="ECO:0000313" key="2">
    <source>
        <dbReference type="EMBL" id="KAK3040075.1"/>
    </source>
</evidence>
<keyword evidence="3" id="KW-1185">Reference proteome</keyword>
<dbReference type="AlphaFoldDB" id="A0AA88XD39"/>